<sequence length="122" mass="14311">MCEIGPLHEEFVDFNQAGVKMDETKKLRKSEFWANMKWKCPSCEEELSNANISRHEFVDFNQAGVKMDETKKLRNSKKRKFPSCEEELSNANNSGRVCMKEATRWFIFGEPDYLEYQDSQIA</sequence>
<proteinExistence type="predicted"/>
<name>A0A8S1E4G3_9INSE</name>
<reference evidence="1 2" key="1">
    <citation type="submission" date="2020-04" db="EMBL/GenBank/DDBJ databases">
        <authorList>
            <person name="Alioto T."/>
            <person name="Alioto T."/>
            <person name="Gomez Garrido J."/>
        </authorList>
    </citation>
    <scope>NUCLEOTIDE SEQUENCE [LARGE SCALE GENOMIC DNA]</scope>
</reference>
<accession>A0A8S1E4G3</accession>
<organism evidence="1 2">
    <name type="scientific">Cloeon dipterum</name>
    <dbReference type="NCBI Taxonomy" id="197152"/>
    <lineage>
        <taxon>Eukaryota</taxon>
        <taxon>Metazoa</taxon>
        <taxon>Ecdysozoa</taxon>
        <taxon>Arthropoda</taxon>
        <taxon>Hexapoda</taxon>
        <taxon>Insecta</taxon>
        <taxon>Pterygota</taxon>
        <taxon>Palaeoptera</taxon>
        <taxon>Ephemeroptera</taxon>
        <taxon>Pisciforma</taxon>
        <taxon>Baetidae</taxon>
        <taxon>Cloeon</taxon>
    </lineage>
</organism>
<dbReference type="EMBL" id="CADEPI010000766">
    <property type="protein sequence ID" value="CAB3388386.1"/>
    <property type="molecule type" value="Genomic_DNA"/>
</dbReference>
<evidence type="ECO:0000313" key="1">
    <source>
        <dbReference type="EMBL" id="CAB3388386.1"/>
    </source>
</evidence>
<gene>
    <name evidence="1" type="ORF">CLODIP_2_CD15601</name>
</gene>
<protein>
    <submittedName>
        <fullName evidence="1">Uncharacterized protein</fullName>
    </submittedName>
</protein>
<dbReference type="Proteomes" id="UP000494165">
    <property type="component" value="Unassembled WGS sequence"/>
</dbReference>
<dbReference type="AlphaFoldDB" id="A0A8S1E4G3"/>
<keyword evidence="2" id="KW-1185">Reference proteome</keyword>
<comment type="caution">
    <text evidence="1">The sequence shown here is derived from an EMBL/GenBank/DDBJ whole genome shotgun (WGS) entry which is preliminary data.</text>
</comment>
<evidence type="ECO:0000313" key="2">
    <source>
        <dbReference type="Proteomes" id="UP000494165"/>
    </source>
</evidence>